<feature type="region of interest" description="Disordered" evidence="1">
    <location>
        <begin position="1"/>
        <end position="64"/>
    </location>
</feature>
<evidence type="ECO:0000256" key="1">
    <source>
        <dbReference type="SAM" id="MobiDB-lite"/>
    </source>
</evidence>
<feature type="compositionally biased region" description="Basic and acidic residues" evidence="1">
    <location>
        <begin position="54"/>
        <end position="64"/>
    </location>
</feature>
<dbReference type="EMBL" id="DSIN01000019">
    <property type="protein sequence ID" value="HEF25921.1"/>
    <property type="molecule type" value="Genomic_DNA"/>
</dbReference>
<gene>
    <name evidence="2" type="ORF">ENP23_09100</name>
</gene>
<accession>A0A7C1XFB0</accession>
<feature type="compositionally biased region" description="Polar residues" evidence="1">
    <location>
        <begin position="10"/>
        <end position="22"/>
    </location>
</feature>
<evidence type="ECO:0000313" key="2">
    <source>
        <dbReference type="EMBL" id="HEF25921.1"/>
    </source>
</evidence>
<protein>
    <submittedName>
        <fullName evidence="2">Uncharacterized protein</fullName>
    </submittedName>
</protein>
<organism evidence="2">
    <name type="scientific">Pseudomonas graminis</name>
    <dbReference type="NCBI Taxonomy" id="158627"/>
    <lineage>
        <taxon>Bacteria</taxon>
        <taxon>Pseudomonadati</taxon>
        <taxon>Pseudomonadota</taxon>
        <taxon>Gammaproteobacteria</taxon>
        <taxon>Pseudomonadales</taxon>
        <taxon>Pseudomonadaceae</taxon>
        <taxon>Pseudomonas</taxon>
    </lineage>
</organism>
<proteinExistence type="predicted"/>
<dbReference type="AlphaFoldDB" id="A0A7C1XFB0"/>
<sequence length="96" mass="10649">MIERTLTAVGKSNSWHGASSPSGDPYQRSRGWDRASTRFGGMPASQWQEPEGQPEDRTRVTGTYEIDRTCSRATVPRQMRANLQARMLSQGYGGVS</sequence>
<comment type="caution">
    <text evidence="2">The sequence shown here is derived from an EMBL/GenBank/DDBJ whole genome shotgun (WGS) entry which is preliminary data.</text>
</comment>
<name>A0A7C1XFB0_9PSED</name>
<reference evidence="2" key="1">
    <citation type="journal article" date="2020" name="mSystems">
        <title>Genome- and Community-Level Interaction Insights into Carbon Utilization and Element Cycling Functions of Hydrothermarchaeota in Hydrothermal Sediment.</title>
        <authorList>
            <person name="Zhou Z."/>
            <person name="Liu Y."/>
            <person name="Xu W."/>
            <person name="Pan J."/>
            <person name="Luo Z.H."/>
            <person name="Li M."/>
        </authorList>
    </citation>
    <scope>NUCLEOTIDE SEQUENCE [LARGE SCALE GENOMIC DNA]</scope>
    <source>
        <strain evidence="2">SpSt-200</strain>
    </source>
</reference>